<dbReference type="GO" id="GO:0004843">
    <property type="term" value="F:cysteine-type deubiquitinase activity"/>
    <property type="evidence" value="ECO:0007669"/>
    <property type="project" value="UniProtKB-EC"/>
</dbReference>
<proteinExistence type="predicted"/>
<dbReference type="PANTHER" id="PTHR13367">
    <property type="entry name" value="UBIQUITIN THIOESTERASE"/>
    <property type="match status" value="1"/>
</dbReference>
<dbReference type="EC" id="3.4.19.12" evidence="2"/>
<evidence type="ECO:0000256" key="4">
    <source>
        <dbReference type="ARBA" id="ARBA00022786"/>
    </source>
</evidence>
<dbReference type="EMBL" id="BARU01012645">
    <property type="protein sequence ID" value="GAH43477.1"/>
    <property type="molecule type" value="Genomic_DNA"/>
</dbReference>
<comment type="catalytic activity">
    <reaction evidence="1">
        <text>Thiol-dependent hydrolysis of ester, thioester, amide, peptide and isopeptide bonds formed by the C-terminal Gly of ubiquitin (a 76-residue protein attached to proteins as an intracellular targeting signal).</text>
        <dbReference type="EC" id="3.4.19.12"/>
    </reaction>
</comment>
<evidence type="ECO:0000256" key="1">
    <source>
        <dbReference type="ARBA" id="ARBA00000707"/>
    </source>
</evidence>
<protein>
    <recommendedName>
        <fullName evidence="2">ubiquitinyl hydrolase 1</fullName>
        <ecNumber evidence="2">3.4.19.12</ecNumber>
    </recommendedName>
</protein>
<dbReference type="InterPro" id="IPR051346">
    <property type="entry name" value="OTU_Deubiquitinase"/>
</dbReference>
<accession>X1FEV1</accession>
<reference evidence="7" key="1">
    <citation type="journal article" date="2014" name="Front. Microbiol.">
        <title>High frequency of phylogenetically diverse reductive dehalogenase-homologous genes in deep subseafloor sedimentary metagenomes.</title>
        <authorList>
            <person name="Kawai M."/>
            <person name="Futagami T."/>
            <person name="Toyoda A."/>
            <person name="Takaki Y."/>
            <person name="Nishi S."/>
            <person name="Hori S."/>
            <person name="Arai W."/>
            <person name="Tsubouchi T."/>
            <person name="Morono Y."/>
            <person name="Uchiyama I."/>
            <person name="Ito T."/>
            <person name="Fujiyama A."/>
            <person name="Inagaki F."/>
            <person name="Takami H."/>
        </authorList>
    </citation>
    <scope>NUCLEOTIDE SEQUENCE</scope>
    <source>
        <strain evidence="7">Expedition CK06-06</strain>
    </source>
</reference>
<feature type="non-terminal residue" evidence="7">
    <location>
        <position position="232"/>
    </location>
</feature>
<keyword evidence="6" id="KW-0788">Thiol protease</keyword>
<comment type="caution">
    <text evidence="7">The sequence shown here is derived from an EMBL/GenBank/DDBJ whole genome shotgun (WGS) entry which is preliminary data.</text>
</comment>
<feature type="non-terminal residue" evidence="7">
    <location>
        <position position="1"/>
    </location>
</feature>
<name>X1FEV1_9ZZZZ</name>
<organism evidence="7">
    <name type="scientific">marine sediment metagenome</name>
    <dbReference type="NCBI Taxonomy" id="412755"/>
    <lineage>
        <taxon>unclassified sequences</taxon>
        <taxon>metagenomes</taxon>
        <taxon>ecological metagenomes</taxon>
    </lineage>
</organism>
<keyword evidence="5" id="KW-0378">Hydrolase</keyword>
<sequence length="232" mass="24989">ATLREFKATNGLMLDLLLEHAECAQLALTPASPVVGTATAAAPPPVPAAPQTQWQQLLDFVTARPELRAFIDAGALLAEANNRCIAQYLVHRLADCFHGVVFFDVASNAWHVLERQGKCLPLAQAGQAERDCFVLFDDSRCRGADMKLRPNAVAALTMGPGMTKDKLMQAAGRMRQLGHSQRLLLLALPDVGRQVLEHRAACGGTLDSPPTSSQQWVVVPPQLPDDEAAIPT</sequence>
<evidence type="ECO:0000256" key="2">
    <source>
        <dbReference type="ARBA" id="ARBA00012759"/>
    </source>
</evidence>
<evidence type="ECO:0000256" key="5">
    <source>
        <dbReference type="ARBA" id="ARBA00022801"/>
    </source>
</evidence>
<dbReference type="PANTHER" id="PTHR13367:SF33">
    <property type="entry name" value="P-LOOP CONTAINING NUCLEOSIDE TRIPHOSPHATE HYDROLASE PROTEIN"/>
    <property type="match status" value="1"/>
</dbReference>
<keyword evidence="3" id="KW-0645">Protease</keyword>
<evidence type="ECO:0000256" key="3">
    <source>
        <dbReference type="ARBA" id="ARBA00022670"/>
    </source>
</evidence>
<dbReference type="AlphaFoldDB" id="X1FEV1"/>
<evidence type="ECO:0000313" key="7">
    <source>
        <dbReference type="EMBL" id="GAH43477.1"/>
    </source>
</evidence>
<evidence type="ECO:0000256" key="6">
    <source>
        <dbReference type="ARBA" id="ARBA00022807"/>
    </source>
</evidence>
<dbReference type="GO" id="GO:0006508">
    <property type="term" value="P:proteolysis"/>
    <property type="evidence" value="ECO:0007669"/>
    <property type="project" value="UniProtKB-KW"/>
</dbReference>
<keyword evidence="4" id="KW-0833">Ubl conjugation pathway</keyword>
<gene>
    <name evidence="7" type="ORF">S03H2_23213</name>
</gene>